<feature type="domain" description="VOC" evidence="1">
    <location>
        <begin position="10"/>
        <end position="136"/>
    </location>
</feature>
<dbReference type="Gene3D" id="3.30.720.110">
    <property type="match status" value="1"/>
</dbReference>
<evidence type="ECO:0000313" key="2">
    <source>
        <dbReference type="EMBL" id="ALI34882.1"/>
    </source>
</evidence>
<dbReference type="Gene3D" id="3.30.720.120">
    <property type="match status" value="1"/>
</dbReference>
<name>A0A654M6A6_9ARCH</name>
<dbReference type="InterPro" id="IPR004360">
    <property type="entry name" value="Glyas_Fos-R_dOase_dom"/>
</dbReference>
<gene>
    <name evidence="2" type="ORF">NMY3_00673</name>
</gene>
<dbReference type="InterPro" id="IPR037523">
    <property type="entry name" value="VOC_core"/>
</dbReference>
<proteinExistence type="predicted"/>
<dbReference type="InterPro" id="IPR029068">
    <property type="entry name" value="Glyas_Bleomycin-R_OHBP_Dase"/>
</dbReference>
<keyword evidence="3" id="KW-1185">Reference proteome</keyword>
<evidence type="ECO:0000313" key="3">
    <source>
        <dbReference type="Proteomes" id="UP000058925"/>
    </source>
</evidence>
<dbReference type="EMBL" id="CP012850">
    <property type="protein sequence ID" value="ALI34882.1"/>
    <property type="molecule type" value="Genomic_DNA"/>
</dbReference>
<accession>A0A654M6A6</accession>
<dbReference type="KEGG" id="taa:NMY3_00673"/>
<evidence type="ECO:0000259" key="1">
    <source>
        <dbReference type="PROSITE" id="PS51819"/>
    </source>
</evidence>
<dbReference type="CDD" id="cd07246">
    <property type="entry name" value="VOC_like"/>
    <property type="match status" value="1"/>
</dbReference>
<dbReference type="Pfam" id="PF00903">
    <property type="entry name" value="Glyoxalase"/>
    <property type="match status" value="1"/>
</dbReference>
<dbReference type="SUPFAM" id="SSF54593">
    <property type="entry name" value="Glyoxalase/Bleomycin resistance protein/Dihydroxybiphenyl dioxygenase"/>
    <property type="match status" value="1"/>
</dbReference>
<organism evidence="2 3">
    <name type="scientific">Candidatus Nitrosocosmicus oleophilus</name>
    <dbReference type="NCBI Taxonomy" id="1353260"/>
    <lineage>
        <taxon>Archaea</taxon>
        <taxon>Nitrososphaerota</taxon>
        <taxon>Nitrososphaeria</taxon>
        <taxon>Nitrososphaerales</taxon>
        <taxon>Nitrososphaeraceae</taxon>
        <taxon>Candidatus Nitrosocosmicus</taxon>
    </lineage>
</organism>
<dbReference type="GeneID" id="60420817"/>
<dbReference type="AlphaFoldDB" id="A0A654M6A6"/>
<dbReference type="OrthoDB" id="144489at2157"/>
<protein>
    <submittedName>
        <fullName evidence="2">Glyoxalase-like domain protein</fullName>
    </submittedName>
</protein>
<dbReference type="RefSeq" id="WP_196817456.1">
    <property type="nucleotide sequence ID" value="NZ_CP012850.1"/>
</dbReference>
<dbReference type="PANTHER" id="PTHR34109:SF1">
    <property type="entry name" value="VOC DOMAIN-CONTAINING PROTEIN"/>
    <property type="match status" value="1"/>
</dbReference>
<sequence>MTEVKKIPDGYHSVTPALIVNDGLKAIEYYKKVFGAKQRACMMMPDGKKVAHAELEIGDSLIMLGDEFLEMKFLSPTTIGGSPVSLVLYVGDVDKTFNLAVSEGAKVLDLVADQFWGDRLGSIEDPFGHRWSIMTHIKDLTHEEMKKAAEEAFAKMSK</sequence>
<dbReference type="Proteomes" id="UP000058925">
    <property type="component" value="Chromosome"/>
</dbReference>
<dbReference type="PROSITE" id="PS51819">
    <property type="entry name" value="VOC"/>
    <property type="match status" value="1"/>
</dbReference>
<dbReference type="PANTHER" id="PTHR34109">
    <property type="entry name" value="BNAUNNG04460D PROTEIN-RELATED"/>
    <property type="match status" value="1"/>
</dbReference>
<reference evidence="3" key="1">
    <citation type="submission" date="2015-10" db="EMBL/GenBank/DDBJ databases">
        <title>Niche specialization of a soil ammonia-oxidizing archaeon, Candidatus Nitrosocosmicus oleophilus.</title>
        <authorList>
            <person name="Jung M.-Y."/>
            <person name="Rhee S.-K."/>
        </authorList>
    </citation>
    <scope>NUCLEOTIDE SEQUENCE [LARGE SCALE GENOMIC DNA]</scope>
    <source>
        <strain evidence="3">MY3</strain>
    </source>
</reference>